<dbReference type="PANTHER" id="PTHR43566">
    <property type="entry name" value="CONSERVED PROTEIN"/>
    <property type="match status" value="1"/>
</dbReference>
<feature type="domain" description="AAA" evidence="1">
    <location>
        <begin position="21"/>
        <end position="135"/>
    </location>
</feature>
<feature type="domain" description="DUF4143" evidence="2">
    <location>
        <begin position="199"/>
        <end position="358"/>
    </location>
</feature>
<dbReference type="InterPro" id="IPR041682">
    <property type="entry name" value="AAA_14"/>
</dbReference>
<organism evidence="3">
    <name type="scientific">Desulfitobacterium hafniense</name>
    <name type="common">Desulfitobacterium frappieri</name>
    <dbReference type="NCBI Taxonomy" id="49338"/>
    <lineage>
        <taxon>Bacteria</taxon>
        <taxon>Bacillati</taxon>
        <taxon>Bacillota</taxon>
        <taxon>Clostridia</taxon>
        <taxon>Eubacteriales</taxon>
        <taxon>Desulfitobacteriaceae</taxon>
        <taxon>Desulfitobacterium</taxon>
    </lineage>
</organism>
<dbReference type="PANTHER" id="PTHR43566:SF2">
    <property type="entry name" value="DUF4143 DOMAIN-CONTAINING PROTEIN"/>
    <property type="match status" value="1"/>
</dbReference>
<evidence type="ECO:0000313" key="3">
    <source>
        <dbReference type="EMBL" id="CDX00163.1"/>
    </source>
</evidence>
<reference evidence="3" key="1">
    <citation type="submission" date="2014-07" db="EMBL/GenBank/DDBJ databases">
        <authorList>
            <person name="Hornung V.Bastian."/>
        </authorList>
    </citation>
    <scope>NUCLEOTIDE SEQUENCE</scope>
    <source>
        <strain evidence="3">PCE-S</strain>
    </source>
</reference>
<dbReference type="PATRIC" id="fig|49338.4.peg.294"/>
<sequence length="408" mass="46336">MAYIKRTIETTIENAAKMFSTVLITGARQVGKTTVLKHITEDISYLTLDDPILLLNAFEEAGSFFKSTPPPVIIDEIQYAPNLFPYIKMIADKNGKKGQFYLTGSQQFKMMKNVSESLAGRIGIINLLGLSLREIKGDADFNKAFIPTESYLETRRLSAKELNYKEIWKIIYKGSMPAMYADELDWQLFYGSYTKTYLERDVRELTQVGDELKFIKFMTAMASRTSQMLNLTSIANEVGISVPTADRWLSILVSSNIVYLLKPYYNNIMKRAVKTPKLYFLDTGLAAYLTKWNSPDVIEAGAMSGAFFETFVLAEILKGYYNAGILEPALYYYRDKDAKEIDIILEENGTLYPIEIKKTANPSKEHIANFSVLDRLKDMKIGTGCVICMYDKVIRINDNNVSIPVTWL</sequence>
<gene>
    <name evidence="3" type="ORF">DPCES_0276</name>
</gene>
<dbReference type="AlphaFoldDB" id="A0A098AUM8"/>
<dbReference type="SUPFAM" id="SSF52540">
    <property type="entry name" value="P-loop containing nucleoside triphosphate hydrolases"/>
    <property type="match status" value="1"/>
</dbReference>
<name>A0A098AUM8_DESHA</name>
<protein>
    <submittedName>
        <fullName evidence="3">ATPase</fullName>
    </submittedName>
</protein>
<dbReference type="RefSeq" id="WP_208925172.1">
    <property type="nucleotide sequence ID" value="NZ_LK996017.1"/>
</dbReference>
<dbReference type="InterPro" id="IPR027417">
    <property type="entry name" value="P-loop_NTPase"/>
</dbReference>
<dbReference type="InterPro" id="IPR025420">
    <property type="entry name" value="DUF4143"/>
</dbReference>
<dbReference type="Pfam" id="PF13635">
    <property type="entry name" value="DUF4143"/>
    <property type="match status" value="1"/>
</dbReference>
<evidence type="ECO:0000259" key="1">
    <source>
        <dbReference type="Pfam" id="PF13173"/>
    </source>
</evidence>
<dbReference type="Pfam" id="PF13173">
    <property type="entry name" value="AAA_14"/>
    <property type="match status" value="1"/>
</dbReference>
<evidence type="ECO:0000259" key="2">
    <source>
        <dbReference type="Pfam" id="PF13635"/>
    </source>
</evidence>
<accession>A0A098AUM8</accession>
<proteinExistence type="predicted"/>
<dbReference type="EMBL" id="LK996017">
    <property type="protein sequence ID" value="CDX00163.1"/>
    <property type="molecule type" value="Genomic_DNA"/>
</dbReference>